<dbReference type="PANTHER" id="PTHR36848">
    <property type="entry name" value="DNA-BINDING PROTEIN (PUTATIVE SECRETED PROTEIN)-RELATED"/>
    <property type="match status" value="1"/>
</dbReference>
<dbReference type="RefSeq" id="WP_044646420.1">
    <property type="nucleotide sequence ID" value="NZ_JTHP01000021.1"/>
</dbReference>
<sequence>MKKIEDVLAGRQDNYILPFFWQHGEDESTLRDYMEKMQSTGIQAVCVESRPHPDFVGDKWWRDMDIILDEARKRSMKVWILDDSHFPTGYAVGKIKSDFPHLQKSFLKTHQQDFAGPLKHASFLVKWAAPHPGDRIIGVIAAKKQNMDEVDTDTLIDISQHLQDGKVYWDLPEGEWRIFTLVQTFHGGEKETEGYLNPIVPEATQVLIDTVYEAHWQHYQADFGSTIAGFFSDEPRFGNMHGAFGSIGRFDMVLPWRDDMLDLLKPQLSGEVLRLLPLLSVDGGAQAHNVRYAYMNLVSQLYADHFTGKLGGWCRSHGVEYIGHLIEDNNAHARLGYGTGHFYRGLWEQDMSGIDVVLHQIMPGMDRGTFKSFTSKGWDGEFFHYGLAKMGASLGHIDPKKKGRTMCEVYGAYGWGEGLKLMKWITDHMLVRGVNYFVPHAFSPKPFPDPDCPPHFYADGKDPQFRYMHILMQYMNRMSHLLTGGIHIAQAAILYHAEAEWSGDYMLFQKPARELTQHQIEFDIVPADTLVDATVTDGQLVVNSERFACLVIPYAEALPYSLLNALGDGLDQGLRVFFVGGFPERSSEGSGAETVLDKIRQHQNSRLVSLETVAEKLRDEGIYEIKVSDHQPYLRYYHYQQADGDVFMFFNEHPYESMTSSIDIPLSGNVYEYDALANQLVQLDSGVHPAGTTLSLTLSAYESKVFIFNSRLDGKMVSISTPALSLSNVTAMTIEGIWKVSFASAEQYPHFGEQIELKELVNLASPNLYPEFVGTVRYQIDFEVTAMPKQARLALGDAYEIAEVWLNEQSLGSRICPPYDFDVTKALVTGINTLVIEVTNTLVKEQADFLSQYLLQEPTGLIGPVQLTMQP</sequence>
<dbReference type="OrthoDB" id="9761519at2"/>
<reference evidence="1 2" key="1">
    <citation type="submission" date="2014-11" db="EMBL/GenBank/DDBJ databases">
        <title>Draft Genome Sequences of Paenibacillus polymyxa NRRL B-30509 and Paenibacillus terrae NRRL B-30644, Strains from a Poultry Environment that Produce Tridecaptin A and Paenicidins.</title>
        <authorList>
            <person name="van Belkum M.J."/>
            <person name="Lohans C.T."/>
            <person name="Vederas J.C."/>
        </authorList>
    </citation>
    <scope>NUCLEOTIDE SEQUENCE [LARGE SCALE GENOMIC DNA]</scope>
    <source>
        <strain evidence="1 2">NRRL B-30644</strain>
    </source>
</reference>
<evidence type="ECO:0000313" key="1">
    <source>
        <dbReference type="EMBL" id="KJD45333.1"/>
    </source>
</evidence>
<organism evidence="1 2">
    <name type="scientific">Paenibacillus terrae</name>
    <dbReference type="NCBI Taxonomy" id="159743"/>
    <lineage>
        <taxon>Bacteria</taxon>
        <taxon>Bacillati</taxon>
        <taxon>Bacillota</taxon>
        <taxon>Bacilli</taxon>
        <taxon>Bacillales</taxon>
        <taxon>Paenibacillaceae</taxon>
        <taxon>Paenibacillus</taxon>
    </lineage>
</organism>
<name>A0A0D7X2Z2_9BACL</name>
<dbReference type="EMBL" id="JTHP01000021">
    <property type="protein sequence ID" value="KJD45333.1"/>
    <property type="molecule type" value="Genomic_DNA"/>
</dbReference>
<evidence type="ECO:0000313" key="2">
    <source>
        <dbReference type="Proteomes" id="UP000032534"/>
    </source>
</evidence>
<protein>
    <submittedName>
        <fullName evidence="1">Glycoside hydrolase</fullName>
    </submittedName>
</protein>
<dbReference type="InterPro" id="IPR008979">
    <property type="entry name" value="Galactose-bd-like_sf"/>
</dbReference>
<gene>
    <name evidence="1" type="ORF">QD47_12410</name>
</gene>
<dbReference type="Pfam" id="PF17132">
    <property type="entry name" value="Glyco_hydro_106"/>
    <property type="match status" value="1"/>
</dbReference>
<keyword evidence="2" id="KW-1185">Reference proteome</keyword>
<dbReference type="SUPFAM" id="SSF49785">
    <property type="entry name" value="Galactose-binding domain-like"/>
    <property type="match status" value="1"/>
</dbReference>
<proteinExistence type="predicted"/>
<comment type="caution">
    <text evidence="1">The sequence shown here is derived from an EMBL/GenBank/DDBJ whole genome shotgun (WGS) entry which is preliminary data.</text>
</comment>
<accession>A0A0D7X2Z2</accession>
<keyword evidence="1" id="KW-0378">Hydrolase</keyword>
<dbReference type="AlphaFoldDB" id="A0A0D7X2Z2"/>
<dbReference type="InterPro" id="IPR053161">
    <property type="entry name" value="Ulvan_degrading_GH"/>
</dbReference>
<dbReference type="GO" id="GO:0016787">
    <property type="term" value="F:hydrolase activity"/>
    <property type="evidence" value="ECO:0007669"/>
    <property type="project" value="UniProtKB-KW"/>
</dbReference>
<dbReference type="PANTHER" id="PTHR36848:SF2">
    <property type="entry name" value="SECRETED PROTEIN"/>
    <property type="match status" value="1"/>
</dbReference>
<dbReference type="PATRIC" id="fig|159743.3.peg.2768"/>
<dbReference type="Proteomes" id="UP000032534">
    <property type="component" value="Unassembled WGS sequence"/>
</dbReference>
<dbReference type="Gene3D" id="2.60.120.260">
    <property type="entry name" value="Galactose-binding domain-like"/>
    <property type="match status" value="1"/>
</dbReference>